<evidence type="ECO:0000259" key="14">
    <source>
        <dbReference type="SMART" id="SM00363"/>
    </source>
</evidence>
<evidence type="ECO:0000256" key="10">
    <source>
        <dbReference type="ARBA" id="ARBA00031975"/>
    </source>
</evidence>
<keyword evidence="8" id="KW-0413">Isomerase</keyword>
<evidence type="ECO:0000256" key="2">
    <source>
        <dbReference type="ARBA" id="ARBA00002876"/>
    </source>
</evidence>
<dbReference type="InterPro" id="IPR020103">
    <property type="entry name" value="PsdUridine_synth_cat_dom_sf"/>
</dbReference>
<evidence type="ECO:0000256" key="1">
    <source>
        <dbReference type="ARBA" id="ARBA00000381"/>
    </source>
</evidence>
<dbReference type="InterPro" id="IPR002942">
    <property type="entry name" value="S4_RNA-bd"/>
</dbReference>
<keyword evidence="7 13" id="KW-0694">RNA-binding</keyword>
<evidence type="ECO:0000256" key="3">
    <source>
        <dbReference type="ARBA" id="ARBA00010876"/>
    </source>
</evidence>
<evidence type="ECO:0000256" key="6">
    <source>
        <dbReference type="ARBA" id="ARBA00022552"/>
    </source>
</evidence>
<dbReference type="GO" id="GO:0160141">
    <property type="term" value="F:23S rRNA pseudouridine(955/2504/2580) synthase activity"/>
    <property type="evidence" value="ECO:0007669"/>
    <property type="project" value="UniProtKB-EC"/>
</dbReference>
<dbReference type="PANTHER" id="PTHR21600">
    <property type="entry name" value="MITOCHONDRIAL RNA PSEUDOURIDINE SYNTHASE"/>
    <property type="match status" value="1"/>
</dbReference>
<dbReference type="Proteomes" id="UP000198844">
    <property type="component" value="Unassembled WGS sequence"/>
</dbReference>
<evidence type="ECO:0000313" key="15">
    <source>
        <dbReference type="EMBL" id="SFU23311.1"/>
    </source>
</evidence>
<evidence type="ECO:0000256" key="4">
    <source>
        <dbReference type="ARBA" id="ARBA00012785"/>
    </source>
</evidence>
<sequence length="484" mass="54254">MPQREVRAVGASFLAGGVSPHFDVAMSCIFYKTPRAHAVFSQLAASYSRASDRPIPKLKVKFFFTKIPLPSKPTLTERACGRRPCRALTSCVQHVASHFQGEQPDPGASKITVYRLHLRNPPEFRTLRRPPQTAGQIIFIMKELGKISQKSVASDQVSMIEIDDSAAGQRIDNFLLRVCKGVPKSHIYRILRSGEVRVNKGRIDAQYRLELGDLVRVPPIRVAQPNETIAQAPVPSADFKIIFEDEHMLVIDKPAGVAVHGGSGVAFGVIEQMREARPQAKFLELVHRLDRETSGILMLAKKRSALVNLHEQIRENKMDKRYYACVHGEWASDWGRRRAVKEPLHKYLTADGERRVRVQADGLASHTVFNLIDRWPEYALLEAELKTGRTHQIRVHLQHLELPIVGDAKYGDFALNKALARANAKPGLKRMFLHAYRLKLTHPATGAPVQFEAPLPAECRSFVAQLNELRESQNGSNPETTPHG</sequence>
<dbReference type="EMBL" id="FPBH01000020">
    <property type="protein sequence ID" value="SFU23311.1"/>
    <property type="molecule type" value="Genomic_DNA"/>
</dbReference>
<dbReference type="InterPro" id="IPR006145">
    <property type="entry name" value="PsdUridine_synth_RsuA/RluA"/>
</dbReference>
<name>A0A1I7EHA1_9BURK</name>
<dbReference type="Pfam" id="PF00849">
    <property type="entry name" value="PseudoU_synth_2"/>
    <property type="match status" value="1"/>
</dbReference>
<protein>
    <recommendedName>
        <fullName evidence="5">Ribosomal large subunit pseudouridine synthase C</fullName>
        <ecNumber evidence="4">5.4.99.24</ecNumber>
    </recommendedName>
    <alternativeName>
        <fullName evidence="9">23S rRNA pseudouridine(955/2504/2580) synthase</fullName>
    </alternativeName>
    <alternativeName>
        <fullName evidence="10">rRNA pseudouridylate synthase C</fullName>
    </alternativeName>
    <alternativeName>
        <fullName evidence="11">rRNA-uridine isomerase C</fullName>
    </alternativeName>
</protein>
<dbReference type="SUPFAM" id="SSF55120">
    <property type="entry name" value="Pseudouridine synthase"/>
    <property type="match status" value="1"/>
</dbReference>
<proteinExistence type="inferred from homology"/>
<dbReference type="InterPro" id="IPR006224">
    <property type="entry name" value="PsdUridine_synth_RluA-like_CS"/>
</dbReference>
<dbReference type="PROSITE" id="PS50889">
    <property type="entry name" value="S4"/>
    <property type="match status" value="1"/>
</dbReference>
<comment type="catalytic activity">
    <reaction evidence="1">
        <text>uridine(955/2504/2580) in 23S rRNA = pseudouridine(955/2504/2580) in 23S rRNA</text>
        <dbReference type="Rhea" id="RHEA:42528"/>
        <dbReference type="Rhea" id="RHEA-COMP:10099"/>
        <dbReference type="Rhea" id="RHEA-COMP:10100"/>
        <dbReference type="ChEBI" id="CHEBI:65314"/>
        <dbReference type="ChEBI" id="CHEBI:65315"/>
        <dbReference type="EC" id="5.4.99.24"/>
    </reaction>
</comment>
<keyword evidence="6" id="KW-0698">rRNA processing</keyword>
<dbReference type="GO" id="GO:0003723">
    <property type="term" value="F:RNA binding"/>
    <property type="evidence" value="ECO:0007669"/>
    <property type="project" value="UniProtKB-KW"/>
</dbReference>
<gene>
    <name evidence="15" type="ORF">SAMN05192563_1020130</name>
</gene>
<dbReference type="InterPro" id="IPR050188">
    <property type="entry name" value="RluA_PseudoU_synthase"/>
</dbReference>
<organism evidence="15 16">
    <name type="scientific">Paraburkholderia aspalathi</name>
    <dbReference type="NCBI Taxonomy" id="1324617"/>
    <lineage>
        <taxon>Bacteria</taxon>
        <taxon>Pseudomonadati</taxon>
        <taxon>Pseudomonadota</taxon>
        <taxon>Betaproteobacteria</taxon>
        <taxon>Burkholderiales</taxon>
        <taxon>Burkholderiaceae</taxon>
        <taxon>Paraburkholderia</taxon>
    </lineage>
</organism>
<evidence type="ECO:0000256" key="8">
    <source>
        <dbReference type="ARBA" id="ARBA00023235"/>
    </source>
</evidence>
<dbReference type="GO" id="GO:0000455">
    <property type="term" value="P:enzyme-directed rRNA pseudouridine synthesis"/>
    <property type="evidence" value="ECO:0007669"/>
    <property type="project" value="TreeGrafter"/>
</dbReference>
<dbReference type="Pfam" id="PF01479">
    <property type="entry name" value="S4"/>
    <property type="match status" value="1"/>
</dbReference>
<evidence type="ECO:0000313" key="16">
    <source>
        <dbReference type="Proteomes" id="UP000198844"/>
    </source>
</evidence>
<dbReference type="EC" id="5.4.99.24" evidence="4"/>
<comment type="similarity">
    <text evidence="3">Belongs to the pseudouridine synthase RluA family.</text>
</comment>
<dbReference type="PANTHER" id="PTHR21600:SF92">
    <property type="entry name" value="RIBOSOMAL LARGE SUBUNIT PSEUDOURIDINE SYNTHASE C"/>
    <property type="match status" value="1"/>
</dbReference>
<reference evidence="15 16" key="1">
    <citation type="submission" date="2016-10" db="EMBL/GenBank/DDBJ databases">
        <authorList>
            <person name="de Groot N.N."/>
        </authorList>
    </citation>
    <scope>NUCLEOTIDE SEQUENCE [LARGE SCALE GENOMIC DNA]</scope>
    <source>
        <strain evidence="15 16">LMG 27731</strain>
    </source>
</reference>
<dbReference type="SUPFAM" id="SSF55174">
    <property type="entry name" value="Alpha-L RNA-binding motif"/>
    <property type="match status" value="1"/>
</dbReference>
<dbReference type="InterPro" id="IPR036986">
    <property type="entry name" value="S4_RNA-bd_sf"/>
</dbReference>
<accession>A0A1I7EHA1</accession>
<evidence type="ECO:0000256" key="5">
    <source>
        <dbReference type="ARBA" id="ARBA00017128"/>
    </source>
</evidence>
<evidence type="ECO:0000256" key="7">
    <source>
        <dbReference type="ARBA" id="ARBA00022884"/>
    </source>
</evidence>
<dbReference type="InterPro" id="IPR006225">
    <property type="entry name" value="PsdUridine_synth_RluC/D"/>
</dbReference>
<feature type="active site" evidence="12">
    <location>
        <position position="290"/>
    </location>
</feature>
<comment type="function">
    <text evidence="2">Responsible for synthesis of pseudouridine from uracil at positions 955, 2504 and 2580 in 23S ribosomal RNA.</text>
</comment>
<feature type="domain" description="RNA-binding S4" evidence="14">
    <location>
        <begin position="169"/>
        <end position="228"/>
    </location>
</feature>
<dbReference type="SMART" id="SM00363">
    <property type="entry name" value="S4"/>
    <property type="match status" value="1"/>
</dbReference>
<dbReference type="CDD" id="cd00165">
    <property type="entry name" value="S4"/>
    <property type="match status" value="1"/>
</dbReference>
<evidence type="ECO:0000256" key="13">
    <source>
        <dbReference type="PROSITE-ProRule" id="PRU00182"/>
    </source>
</evidence>
<dbReference type="PROSITE" id="PS01129">
    <property type="entry name" value="PSI_RLU"/>
    <property type="match status" value="1"/>
</dbReference>
<dbReference type="NCBIfam" id="TIGR00005">
    <property type="entry name" value="rluA_subfam"/>
    <property type="match status" value="1"/>
</dbReference>
<evidence type="ECO:0000256" key="11">
    <source>
        <dbReference type="ARBA" id="ARBA00033053"/>
    </source>
</evidence>
<dbReference type="CDD" id="cd02869">
    <property type="entry name" value="PseudoU_synth_RluA_like"/>
    <property type="match status" value="1"/>
</dbReference>
<dbReference type="Gene3D" id="3.10.290.10">
    <property type="entry name" value="RNA-binding S4 domain"/>
    <property type="match status" value="1"/>
</dbReference>
<dbReference type="Gene3D" id="3.30.2350.10">
    <property type="entry name" value="Pseudouridine synthase"/>
    <property type="match status" value="1"/>
</dbReference>
<evidence type="ECO:0000256" key="9">
    <source>
        <dbReference type="ARBA" id="ARBA00030705"/>
    </source>
</evidence>
<dbReference type="AlphaFoldDB" id="A0A1I7EHA1"/>
<evidence type="ECO:0000256" key="12">
    <source>
        <dbReference type="PIRSR" id="PIRSR606225-1"/>
    </source>
</evidence>